<keyword evidence="1" id="KW-1133">Transmembrane helix</keyword>
<evidence type="ECO:0008006" key="4">
    <source>
        <dbReference type="Google" id="ProtNLM"/>
    </source>
</evidence>
<comment type="caution">
    <text evidence="2">The sequence shown here is derived from an EMBL/GenBank/DDBJ whole genome shotgun (WGS) entry which is preliminary data.</text>
</comment>
<dbReference type="AlphaFoldDB" id="A0A2H0R4U4"/>
<keyword evidence="1" id="KW-0472">Membrane</keyword>
<organism evidence="2 3">
    <name type="scientific">Candidatus Yanofskybacteria bacterium CG10_big_fil_rev_8_21_14_0_10_46_23</name>
    <dbReference type="NCBI Taxonomy" id="1975098"/>
    <lineage>
        <taxon>Bacteria</taxon>
        <taxon>Candidatus Yanofskyibacteriota</taxon>
    </lineage>
</organism>
<accession>A0A2H0R4U4</accession>
<dbReference type="Proteomes" id="UP000230232">
    <property type="component" value="Unassembled WGS sequence"/>
</dbReference>
<evidence type="ECO:0000313" key="3">
    <source>
        <dbReference type="Proteomes" id="UP000230232"/>
    </source>
</evidence>
<evidence type="ECO:0000256" key="1">
    <source>
        <dbReference type="SAM" id="Phobius"/>
    </source>
</evidence>
<dbReference type="EMBL" id="PCXO01000004">
    <property type="protein sequence ID" value="PIR41551.1"/>
    <property type="molecule type" value="Genomic_DNA"/>
</dbReference>
<protein>
    <recommendedName>
        <fullName evidence="4">DoxX family protein</fullName>
    </recommendedName>
</protein>
<feature type="transmembrane region" description="Helical" evidence="1">
    <location>
        <begin position="91"/>
        <end position="109"/>
    </location>
</feature>
<evidence type="ECO:0000313" key="2">
    <source>
        <dbReference type="EMBL" id="PIR41551.1"/>
    </source>
</evidence>
<feature type="transmembrane region" description="Helical" evidence="1">
    <location>
        <begin position="121"/>
        <end position="143"/>
    </location>
</feature>
<gene>
    <name evidence="2" type="ORF">COV31_00375</name>
</gene>
<feature type="transmembrane region" description="Helical" evidence="1">
    <location>
        <begin position="67"/>
        <end position="84"/>
    </location>
</feature>
<sequence length="158" mass="17630">MKIWGLLRILLGWIFLWAFIDKLWGLGFATASERAWLAGGSPTRGFLNSVTEGPFAEIFKSLAGNPIVDWLFMLGLLFVGLTLFFGFSVRLGSLAGIIMLGFIYLAGFLPPENNPIVDDHIIYIVVMLGLILNPESANFLGFGRCWQKYGLGRFGFFR</sequence>
<reference evidence="2 3" key="1">
    <citation type="submission" date="2017-09" db="EMBL/GenBank/DDBJ databases">
        <title>Depth-based differentiation of microbial function through sediment-hosted aquifers and enrichment of novel symbionts in the deep terrestrial subsurface.</title>
        <authorList>
            <person name="Probst A.J."/>
            <person name="Ladd B."/>
            <person name="Jarett J.K."/>
            <person name="Geller-Mcgrath D.E."/>
            <person name="Sieber C.M."/>
            <person name="Emerson J.B."/>
            <person name="Anantharaman K."/>
            <person name="Thomas B.C."/>
            <person name="Malmstrom R."/>
            <person name="Stieglmeier M."/>
            <person name="Klingl A."/>
            <person name="Woyke T."/>
            <person name="Ryan C.M."/>
            <person name="Banfield J.F."/>
        </authorList>
    </citation>
    <scope>NUCLEOTIDE SEQUENCE [LARGE SCALE GENOMIC DNA]</scope>
    <source>
        <strain evidence="2">CG10_big_fil_rev_8_21_14_0_10_46_23</strain>
    </source>
</reference>
<name>A0A2H0R4U4_9BACT</name>
<proteinExistence type="predicted"/>
<keyword evidence="1" id="KW-0812">Transmembrane</keyword>